<dbReference type="Pfam" id="PF14437">
    <property type="entry name" value="MafB19-deam"/>
    <property type="match status" value="1"/>
</dbReference>
<feature type="domain" description="CMP/dCMP-type deaminase" evidence="1">
    <location>
        <begin position="4"/>
        <end position="130"/>
    </location>
</feature>
<dbReference type="Gene3D" id="3.40.140.10">
    <property type="entry name" value="Cytidine Deaminase, domain 2"/>
    <property type="match status" value="1"/>
</dbReference>
<dbReference type="OrthoDB" id="408702at2759"/>
<dbReference type="GO" id="GO:0046872">
    <property type="term" value="F:metal ion binding"/>
    <property type="evidence" value="ECO:0007669"/>
    <property type="project" value="UniProtKB-KW"/>
</dbReference>
<name>A0A2I2G883_9EURO</name>
<dbReference type="InterPro" id="IPR016193">
    <property type="entry name" value="Cytidine_deaminase-like"/>
</dbReference>
<dbReference type="RefSeq" id="XP_024704380.1">
    <property type="nucleotide sequence ID" value="XM_024853256.1"/>
</dbReference>
<dbReference type="EMBL" id="MSFO01000004">
    <property type="protein sequence ID" value="PLB49078.1"/>
    <property type="molecule type" value="Genomic_DNA"/>
</dbReference>
<organism evidence="2 3">
    <name type="scientific">Aspergillus steynii IBT 23096</name>
    <dbReference type="NCBI Taxonomy" id="1392250"/>
    <lineage>
        <taxon>Eukaryota</taxon>
        <taxon>Fungi</taxon>
        <taxon>Dikarya</taxon>
        <taxon>Ascomycota</taxon>
        <taxon>Pezizomycotina</taxon>
        <taxon>Eurotiomycetes</taxon>
        <taxon>Eurotiomycetidae</taxon>
        <taxon>Eurotiales</taxon>
        <taxon>Aspergillaceae</taxon>
        <taxon>Aspergillus</taxon>
        <taxon>Aspergillus subgen. Circumdati</taxon>
    </lineage>
</organism>
<evidence type="ECO:0000259" key="1">
    <source>
        <dbReference type="PROSITE" id="PS51747"/>
    </source>
</evidence>
<reference evidence="2 3" key="1">
    <citation type="submission" date="2016-12" db="EMBL/GenBank/DDBJ databases">
        <title>The genomes of Aspergillus section Nigri reveals drivers in fungal speciation.</title>
        <authorList>
            <consortium name="DOE Joint Genome Institute"/>
            <person name="Vesth T.C."/>
            <person name="Nybo J."/>
            <person name="Theobald S."/>
            <person name="Brandl J."/>
            <person name="Frisvad J.C."/>
            <person name="Nielsen K.F."/>
            <person name="Lyhne E.K."/>
            <person name="Kogle M.E."/>
            <person name="Kuo A."/>
            <person name="Riley R."/>
            <person name="Clum A."/>
            <person name="Nolan M."/>
            <person name="Lipzen A."/>
            <person name="Salamov A."/>
            <person name="Henrissat B."/>
            <person name="Wiebenga A."/>
            <person name="De Vries R.P."/>
            <person name="Grigoriev I.V."/>
            <person name="Mortensen U.H."/>
            <person name="Andersen M.R."/>
            <person name="Baker S.E."/>
        </authorList>
    </citation>
    <scope>NUCLEOTIDE SEQUENCE [LARGE SCALE GENOMIC DNA]</scope>
    <source>
        <strain evidence="2 3">IBT 23096</strain>
    </source>
</reference>
<gene>
    <name evidence="2" type="ORF">P170DRAFT_475401</name>
</gene>
<sequence>MVSTTDITHLRRCVELAREALNAGDSPFASVLVSAEGTVLKEDRNRVVTEADVTRHPEFTLVQWAQKNLFPTQRAATTVYTSGEHCPMCATAHAFAGMGRIFYASSTAQLLAWRKEIGMDSDLVAPLAINQVAPGVPVEGPVAGLDEEVKELHRLKHLWANA</sequence>
<dbReference type="PROSITE" id="PS51747">
    <property type="entry name" value="CYT_DCMP_DEAMINASES_2"/>
    <property type="match status" value="1"/>
</dbReference>
<dbReference type="InterPro" id="IPR058535">
    <property type="entry name" value="MafB19-deam"/>
</dbReference>
<dbReference type="CDD" id="cd01285">
    <property type="entry name" value="nucleoside_deaminase"/>
    <property type="match status" value="1"/>
</dbReference>
<protein>
    <submittedName>
        <fullName evidence="2">Cytidine deaminase-like protein</fullName>
    </submittedName>
</protein>
<dbReference type="GO" id="GO:0002100">
    <property type="term" value="P:tRNA wobble adenosine to inosine editing"/>
    <property type="evidence" value="ECO:0007669"/>
    <property type="project" value="InterPro"/>
</dbReference>
<dbReference type="VEuPathDB" id="FungiDB:P170DRAFT_475401"/>
<evidence type="ECO:0000313" key="3">
    <source>
        <dbReference type="Proteomes" id="UP000234275"/>
    </source>
</evidence>
<proteinExistence type="predicted"/>
<dbReference type="InterPro" id="IPR002125">
    <property type="entry name" value="CMP_dCMP_dom"/>
</dbReference>
<dbReference type="STRING" id="1392250.A0A2I2G883"/>
<dbReference type="AlphaFoldDB" id="A0A2I2G883"/>
<dbReference type="GO" id="GO:0052717">
    <property type="term" value="F:tRNA-specific adenosine-34 deaminase activity"/>
    <property type="evidence" value="ECO:0007669"/>
    <property type="project" value="UniProtKB-EC"/>
</dbReference>
<dbReference type="SUPFAM" id="SSF53927">
    <property type="entry name" value="Cytidine deaminase-like"/>
    <property type="match status" value="1"/>
</dbReference>
<keyword evidence="3" id="KW-1185">Reference proteome</keyword>
<dbReference type="Proteomes" id="UP000234275">
    <property type="component" value="Unassembled WGS sequence"/>
</dbReference>
<evidence type="ECO:0000313" key="2">
    <source>
        <dbReference type="EMBL" id="PLB49078.1"/>
    </source>
</evidence>
<dbReference type="PANTHER" id="PTHR11079">
    <property type="entry name" value="CYTOSINE DEAMINASE FAMILY MEMBER"/>
    <property type="match status" value="1"/>
</dbReference>
<dbReference type="GeneID" id="36560954"/>
<accession>A0A2I2G883</accession>
<dbReference type="PANTHER" id="PTHR11079:SF179">
    <property type="entry name" value="TRNA(ADENINE(34)) DEAMINASE, CHLOROPLASTIC"/>
    <property type="match status" value="1"/>
</dbReference>
<comment type="caution">
    <text evidence="2">The sequence shown here is derived from an EMBL/GenBank/DDBJ whole genome shotgun (WGS) entry which is preliminary data.</text>
</comment>